<dbReference type="InterPro" id="IPR003604">
    <property type="entry name" value="Matrin/U1-like-C_Znf_C2H2"/>
</dbReference>
<dbReference type="Pfam" id="PF12171">
    <property type="entry name" value="zf-C2H2_jaz"/>
    <property type="match status" value="1"/>
</dbReference>
<evidence type="ECO:0000256" key="2">
    <source>
        <dbReference type="ARBA" id="ARBA00004324"/>
    </source>
</evidence>
<evidence type="ECO:0000256" key="10">
    <source>
        <dbReference type="ARBA" id="ARBA00022833"/>
    </source>
</evidence>
<keyword evidence="8" id="KW-0863">Zinc-finger</keyword>
<feature type="compositionally biased region" description="Polar residues" evidence="15">
    <location>
        <begin position="61"/>
        <end position="75"/>
    </location>
</feature>
<comment type="subcellular location">
    <subcellularLocation>
        <location evidence="1">Chromosome</location>
    </subcellularLocation>
    <subcellularLocation>
        <location evidence="2">Nucleus speckle</location>
    </subcellularLocation>
</comment>
<dbReference type="PANTHER" id="PTHR13278:SF0">
    <property type="entry name" value="ZINC FINGER PROTEIN 830"/>
    <property type="match status" value="1"/>
</dbReference>
<proteinExistence type="predicted"/>
<evidence type="ECO:0000313" key="19">
    <source>
        <dbReference type="Proteomes" id="UP001159405"/>
    </source>
</evidence>
<evidence type="ECO:0000256" key="1">
    <source>
        <dbReference type="ARBA" id="ARBA00004286"/>
    </source>
</evidence>
<organism evidence="18 19">
    <name type="scientific">Porites lobata</name>
    <dbReference type="NCBI Taxonomy" id="104759"/>
    <lineage>
        <taxon>Eukaryota</taxon>
        <taxon>Metazoa</taxon>
        <taxon>Cnidaria</taxon>
        <taxon>Anthozoa</taxon>
        <taxon>Hexacorallia</taxon>
        <taxon>Scleractinia</taxon>
        <taxon>Fungiina</taxon>
        <taxon>Poritidae</taxon>
        <taxon>Porites</taxon>
    </lineage>
</organism>
<feature type="compositionally biased region" description="Basic and acidic residues" evidence="15">
    <location>
        <begin position="104"/>
        <end position="123"/>
    </location>
</feature>
<dbReference type="InterPro" id="IPR059039">
    <property type="entry name" value="ZNF380_CC"/>
</dbReference>
<dbReference type="Pfam" id="PF23406">
    <property type="entry name" value="ZNF380_CC"/>
    <property type="match status" value="1"/>
</dbReference>
<comment type="caution">
    <text evidence="18">The sequence shown here is derived from an EMBL/GenBank/DDBJ whole genome shotgun (WGS) entry which is preliminary data.</text>
</comment>
<dbReference type="InterPro" id="IPR040050">
    <property type="entry name" value="ZNF830-like"/>
</dbReference>
<evidence type="ECO:0000256" key="3">
    <source>
        <dbReference type="ARBA" id="ARBA00017358"/>
    </source>
</evidence>
<evidence type="ECO:0000256" key="14">
    <source>
        <dbReference type="ARBA" id="ARBA00030672"/>
    </source>
</evidence>
<evidence type="ECO:0000256" key="5">
    <source>
        <dbReference type="ARBA" id="ARBA00022473"/>
    </source>
</evidence>
<evidence type="ECO:0000256" key="12">
    <source>
        <dbReference type="ARBA" id="ARBA00023242"/>
    </source>
</evidence>
<dbReference type="InterPro" id="IPR022755">
    <property type="entry name" value="Znf_C2H2_jaz"/>
</dbReference>
<keyword evidence="16" id="KW-0732">Signal</keyword>
<keyword evidence="11" id="KW-0175">Coiled coil</keyword>
<name>A0ABN8RQW6_9CNID</name>
<feature type="region of interest" description="Disordered" evidence="15">
    <location>
        <begin position="251"/>
        <end position="275"/>
    </location>
</feature>
<keyword evidence="6" id="KW-0132">Cell division</keyword>
<feature type="domain" description="U1-type" evidence="17">
    <location>
        <begin position="21"/>
        <end position="55"/>
    </location>
</feature>
<evidence type="ECO:0000256" key="6">
    <source>
        <dbReference type="ARBA" id="ARBA00022618"/>
    </source>
</evidence>
<dbReference type="PANTHER" id="PTHR13278">
    <property type="entry name" value="ZINC FINGER PROTEIN 830"/>
    <property type="match status" value="1"/>
</dbReference>
<evidence type="ECO:0000256" key="8">
    <source>
        <dbReference type="ARBA" id="ARBA00022771"/>
    </source>
</evidence>
<keyword evidence="9" id="KW-0498">Mitosis</keyword>
<evidence type="ECO:0000256" key="16">
    <source>
        <dbReference type="SAM" id="SignalP"/>
    </source>
</evidence>
<evidence type="ECO:0000256" key="15">
    <source>
        <dbReference type="SAM" id="MobiDB-lite"/>
    </source>
</evidence>
<evidence type="ECO:0000313" key="18">
    <source>
        <dbReference type="EMBL" id="CAH3180439.1"/>
    </source>
</evidence>
<keyword evidence="13" id="KW-0131">Cell cycle</keyword>
<sequence length="288" mass="33155">MAVQFVLVPFFTLTVLRYNSAGQLFCVLCNVPVKSAILWDSHVLGKKHKENLTVFKRKSNKSQSATNDRQLQEKITTVKDGLSNARPMLKRTSQDEMETVQNTPEKKLKVESEENTDRLKMKDDDEVNSPDTSITNTPSNLPSDFFDSPQQSEQTEQTPDPGDSTEGIPEGFFDDPKLDAKVRKVEYRDPAEEEWEKFQKAMQVEAQVSQSIVEEEDEESRVDREFSELSEQRLYYLRADSLRDKQGIIQEKVSKTKSLQKQSQDENSSSSDDNDFEEFFDWRAKKVS</sequence>
<dbReference type="SUPFAM" id="SSF57667">
    <property type="entry name" value="beta-beta-alpha zinc fingers"/>
    <property type="match status" value="1"/>
</dbReference>
<evidence type="ECO:0000259" key="17">
    <source>
        <dbReference type="SMART" id="SM00451"/>
    </source>
</evidence>
<feature type="signal peptide" evidence="16">
    <location>
        <begin position="1"/>
        <end position="21"/>
    </location>
</feature>
<evidence type="ECO:0000256" key="9">
    <source>
        <dbReference type="ARBA" id="ARBA00022776"/>
    </source>
</evidence>
<evidence type="ECO:0000256" key="13">
    <source>
        <dbReference type="ARBA" id="ARBA00023306"/>
    </source>
</evidence>
<feature type="chain" id="PRO_5046451768" description="Zinc finger protein 830" evidence="16">
    <location>
        <begin position="22"/>
        <end position="288"/>
    </location>
</feature>
<evidence type="ECO:0000256" key="4">
    <source>
        <dbReference type="ARBA" id="ARBA00022454"/>
    </source>
</evidence>
<dbReference type="InterPro" id="IPR036236">
    <property type="entry name" value="Znf_C2H2_sf"/>
</dbReference>
<protein>
    <recommendedName>
        <fullName evidence="3">Zinc finger protein 830</fullName>
    </recommendedName>
    <alternativeName>
        <fullName evidence="14">Coiled-coil domain-containing protein 16</fullName>
    </alternativeName>
</protein>
<evidence type="ECO:0000256" key="7">
    <source>
        <dbReference type="ARBA" id="ARBA00022723"/>
    </source>
</evidence>
<keyword evidence="10" id="KW-0862">Zinc</keyword>
<dbReference type="Proteomes" id="UP001159405">
    <property type="component" value="Unassembled WGS sequence"/>
</dbReference>
<feature type="compositionally biased region" description="Polar residues" evidence="15">
    <location>
        <begin position="129"/>
        <end position="158"/>
    </location>
</feature>
<gene>
    <name evidence="18" type="ORF">PLOB_00023312</name>
</gene>
<keyword evidence="7" id="KW-0479">Metal-binding</keyword>
<evidence type="ECO:0000256" key="11">
    <source>
        <dbReference type="ARBA" id="ARBA00023054"/>
    </source>
</evidence>
<accession>A0ABN8RQW6</accession>
<keyword evidence="5" id="KW-0217">Developmental protein</keyword>
<keyword evidence="12" id="KW-0539">Nucleus</keyword>
<dbReference type="Gene3D" id="3.30.160.60">
    <property type="entry name" value="Classic Zinc Finger"/>
    <property type="match status" value="1"/>
</dbReference>
<reference evidence="18 19" key="1">
    <citation type="submission" date="2022-05" db="EMBL/GenBank/DDBJ databases">
        <authorList>
            <consortium name="Genoscope - CEA"/>
            <person name="William W."/>
        </authorList>
    </citation>
    <scope>NUCLEOTIDE SEQUENCE [LARGE SCALE GENOMIC DNA]</scope>
</reference>
<keyword evidence="19" id="KW-1185">Reference proteome</keyword>
<feature type="region of interest" description="Disordered" evidence="15">
    <location>
        <begin position="58"/>
        <end position="180"/>
    </location>
</feature>
<dbReference type="EMBL" id="CALNXK010000276">
    <property type="protein sequence ID" value="CAH3180439.1"/>
    <property type="molecule type" value="Genomic_DNA"/>
</dbReference>
<keyword evidence="4" id="KW-0158">Chromosome</keyword>
<dbReference type="SMART" id="SM00451">
    <property type="entry name" value="ZnF_U1"/>
    <property type="match status" value="1"/>
</dbReference>